<dbReference type="InterPro" id="IPR040345">
    <property type="entry name" value="Mug56/Spo71"/>
</dbReference>
<dbReference type="InterPro" id="IPR057379">
    <property type="entry name" value="PH_SPO71"/>
</dbReference>
<dbReference type="PANTHER" id="PTHR28076">
    <property type="entry name" value="SPORULATION-SPECIFIC PROTEIN 71"/>
    <property type="match status" value="1"/>
</dbReference>
<dbReference type="STRING" id="765440.A0A0C3BRE2"/>
<evidence type="ECO:0000256" key="1">
    <source>
        <dbReference type="SAM" id="MobiDB-lite"/>
    </source>
</evidence>
<gene>
    <name evidence="3" type="ORF">PILCRDRAFT_812949</name>
</gene>
<feature type="region of interest" description="Disordered" evidence="1">
    <location>
        <begin position="45"/>
        <end position="66"/>
    </location>
</feature>
<dbReference type="Proteomes" id="UP000054166">
    <property type="component" value="Unassembled WGS sequence"/>
</dbReference>
<feature type="compositionally biased region" description="Low complexity" evidence="1">
    <location>
        <begin position="154"/>
        <end position="165"/>
    </location>
</feature>
<evidence type="ECO:0000313" key="3">
    <source>
        <dbReference type="EMBL" id="KIM89053.1"/>
    </source>
</evidence>
<dbReference type="InterPro" id="IPR039486">
    <property type="entry name" value="Mug56/Spo71_PH"/>
</dbReference>
<protein>
    <recommendedName>
        <fullName evidence="2">PH domain-containing protein</fullName>
    </recommendedName>
</protein>
<reference evidence="4" key="2">
    <citation type="submission" date="2015-01" db="EMBL/GenBank/DDBJ databases">
        <title>Evolutionary Origins and Diversification of the Mycorrhizal Mutualists.</title>
        <authorList>
            <consortium name="DOE Joint Genome Institute"/>
            <consortium name="Mycorrhizal Genomics Consortium"/>
            <person name="Kohler A."/>
            <person name="Kuo A."/>
            <person name="Nagy L.G."/>
            <person name="Floudas D."/>
            <person name="Copeland A."/>
            <person name="Barry K.W."/>
            <person name="Cichocki N."/>
            <person name="Veneault-Fourrey C."/>
            <person name="LaButti K."/>
            <person name="Lindquist E.A."/>
            <person name="Lipzen A."/>
            <person name="Lundell T."/>
            <person name="Morin E."/>
            <person name="Murat C."/>
            <person name="Riley R."/>
            <person name="Ohm R."/>
            <person name="Sun H."/>
            <person name="Tunlid A."/>
            <person name="Henrissat B."/>
            <person name="Grigoriev I.V."/>
            <person name="Hibbett D.S."/>
            <person name="Martin F."/>
        </authorList>
    </citation>
    <scope>NUCLEOTIDE SEQUENCE [LARGE SCALE GENOMIC DNA]</scope>
    <source>
        <strain evidence="4">F 1598</strain>
    </source>
</reference>
<feature type="compositionally biased region" description="Polar residues" evidence="1">
    <location>
        <begin position="170"/>
        <end position="199"/>
    </location>
</feature>
<reference evidence="3 4" key="1">
    <citation type="submission" date="2014-04" db="EMBL/GenBank/DDBJ databases">
        <authorList>
            <consortium name="DOE Joint Genome Institute"/>
            <person name="Kuo A."/>
            <person name="Tarkka M."/>
            <person name="Buscot F."/>
            <person name="Kohler A."/>
            <person name="Nagy L.G."/>
            <person name="Floudas D."/>
            <person name="Copeland A."/>
            <person name="Barry K.W."/>
            <person name="Cichocki N."/>
            <person name="Veneault-Fourrey C."/>
            <person name="LaButti K."/>
            <person name="Lindquist E.A."/>
            <person name="Lipzen A."/>
            <person name="Lundell T."/>
            <person name="Morin E."/>
            <person name="Murat C."/>
            <person name="Sun H."/>
            <person name="Tunlid A."/>
            <person name="Henrissat B."/>
            <person name="Grigoriev I.V."/>
            <person name="Hibbett D.S."/>
            <person name="Martin F."/>
            <person name="Nordberg H.P."/>
            <person name="Cantor M.N."/>
            <person name="Hua S.X."/>
        </authorList>
    </citation>
    <scope>NUCLEOTIDE SEQUENCE [LARGE SCALE GENOMIC DNA]</scope>
    <source>
        <strain evidence="3 4">F 1598</strain>
    </source>
</reference>
<feature type="domain" description="PH" evidence="2">
    <location>
        <begin position="891"/>
        <end position="1049"/>
    </location>
</feature>
<dbReference type="HOGENOM" id="CLU_008203_0_0_1"/>
<name>A0A0C3BRE2_PILCF</name>
<dbReference type="Pfam" id="PF15404">
    <property type="entry name" value="PH_4"/>
    <property type="match status" value="1"/>
</dbReference>
<dbReference type="EMBL" id="KN832975">
    <property type="protein sequence ID" value="KIM89053.1"/>
    <property type="molecule type" value="Genomic_DNA"/>
</dbReference>
<keyword evidence="4" id="KW-1185">Reference proteome</keyword>
<accession>A0A0C3BRE2</accession>
<feature type="compositionally biased region" description="Polar residues" evidence="1">
    <location>
        <begin position="213"/>
        <end position="233"/>
    </location>
</feature>
<feature type="domain" description="PH" evidence="2">
    <location>
        <begin position="637"/>
        <end position="824"/>
    </location>
</feature>
<feature type="compositionally biased region" description="Basic residues" evidence="1">
    <location>
        <begin position="45"/>
        <end position="55"/>
    </location>
</feature>
<proteinExistence type="predicted"/>
<dbReference type="OrthoDB" id="5579281at2759"/>
<dbReference type="InParanoid" id="A0A0C3BRE2"/>
<dbReference type="GO" id="GO:1902657">
    <property type="term" value="P:protein localization to prospore membrane"/>
    <property type="evidence" value="ECO:0007669"/>
    <property type="project" value="InterPro"/>
</dbReference>
<dbReference type="Pfam" id="PF23207">
    <property type="entry name" value="PH_SPO71"/>
    <property type="match status" value="1"/>
</dbReference>
<evidence type="ECO:0000313" key="4">
    <source>
        <dbReference type="Proteomes" id="UP000054166"/>
    </source>
</evidence>
<evidence type="ECO:0000259" key="2">
    <source>
        <dbReference type="SMART" id="SM00233"/>
    </source>
</evidence>
<organism evidence="3 4">
    <name type="scientific">Piloderma croceum (strain F 1598)</name>
    <dbReference type="NCBI Taxonomy" id="765440"/>
    <lineage>
        <taxon>Eukaryota</taxon>
        <taxon>Fungi</taxon>
        <taxon>Dikarya</taxon>
        <taxon>Basidiomycota</taxon>
        <taxon>Agaricomycotina</taxon>
        <taxon>Agaricomycetes</taxon>
        <taxon>Agaricomycetidae</taxon>
        <taxon>Atheliales</taxon>
        <taxon>Atheliaceae</taxon>
        <taxon>Piloderma</taxon>
    </lineage>
</organism>
<dbReference type="SMART" id="SM00233">
    <property type="entry name" value="PH"/>
    <property type="match status" value="2"/>
</dbReference>
<sequence>MSSLYLQAASAHGTRSDDKPIHRRFFIGPMPEKVLSQTEAQLRNKRKRSWFHRSRAPSNGDEADHDSLSSIIQEHAFQFFINQGGNEEDWGDHEAENIRVEMLMRWGDSEWGNIWKRRMQKIHEPTSGRWVGGSFEIGNFLGLNILDEPHAGGSKHSASSKRPSSFIRPGSSTRASSSATHNFSGTQPAVPTSSATEINVTKAPELLSRKSSHATPMLSTTSVPGPSTFSPPSKNAHDVGPASATSTTPLLIPDIGQASPSKAHSDMLRKPFKSSMSIPSRHNTDENLGISTSASGRLVLELQKRKSVHYTDSRAQALSPVPPTEVLARTGSAVQESSAGATEAAATRDEIEWGDIVMRDRMLVRVSYTKSEGLGNYFDEKQNRTTCHMRYEDWDEFMVVWRQNRIEIYENYTFPGKEWMVGHKHLAFIIPLKMKTKLSLYSFVDLTFCLTCPPTPVHSSQSKARAIFHRSNEGTNIFVFKLKSRSRALDWTWQIWRQLGGELPPYIEIHCPAMDSRVKVDIPDSLSLEPDQGVSMFTRQNMISLCRKSLKNYRDWEFIVERELEKGKHLELAWRMEMKLDWIWLDDDVDGKKREWAVLCGLALNQSGKSAHLEIRLGNHVPSSLRLQDGRQLHEPPAIEGYLDHIKPNTQIKEQVYLATHDGNIFSLTAAQAQPPSPPGIHPGLGDTGSLTLRQTEVRRGIHQVMHATGVCDLRSIMAVRRAFHMVPQHSHSAEDVRGGQNNSRAQDDDDEWLGTWAVERTDSDNEDEGGDQGLTKTTDKLKLRMQRSFELLLKTGQIVRFEAHSCRVALEWIERLHDLTIYWKHRHRVDAREEMDLAQVGSHRPRLTPQLHVRCDEEERPPDAPADMEASLPALSSLYNWCVLDGCKAVLKSGKLYTRKGLHGHYKLVQLFLTSGHLIQYHITPKSPLHHREHQKINLLDAYVASGYFAALTLPKGQFSPTDSSVPRRYHDGLEADDPDEDMLFMIWYRRQAPVVDDAAIPTGNGTDTAQDKIPGLSAKRKLMVFRTRSKLERDAWCWAINCEIDKLVRAGRDREERLRKTGGLIKL</sequence>
<dbReference type="InterPro" id="IPR001849">
    <property type="entry name" value="PH_domain"/>
</dbReference>
<dbReference type="PANTHER" id="PTHR28076:SF1">
    <property type="entry name" value="PROSPORE MEMBRANE ADAPTER PROTEIN SPO71"/>
    <property type="match status" value="1"/>
</dbReference>
<feature type="region of interest" description="Disordered" evidence="1">
    <location>
        <begin position="729"/>
        <end position="753"/>
    </location>
</feature>
<dbReference type="AlphaFoldDB" id="A0A0C3BRE2"/>
<feature type="region of interest" description="Disordered" evidence="1">
    <location>
        <begin position="151"/>
        <end position="267"/>
    </location>
</feature>